<feature type="domain" description="PpiC" evidence="8">
    <location>
        <begin position="175"/>
        <end position="276"/>
    </location>
</feature>
<dbReference type="InterPro" id="IPR000297">
    <property type="entry name" value="PPIase_PpiC"/>
</dbReference>
<comment type="catalytic activity">
    <reaction evidence="7">
        <text>[protein]-peptidylproline (omega=180) = [protein]-peptidylproline (omega=0)</text>
        <dbReference type="Rhea" id="RHEA:16237"/>
        <dbReference type="Rhea" id="RHEA-COMP:10747"/>
        <dbReference type="Rhea" id="RHEA-COMP:10748"/>
        <dbReference type="ChEBI" id="CHEBI:83833"/>
        <dbReference type="ChEBI" id="CHEBI:83834"/>
        <dbReference type="EC" id="5.2.1.8"/>
    </reaction>
</comment>
<dbReference type="Proteomes" id="UP001205843">
    <property type="component" value="Unassembled WGS sequence"/>
</dbReference>
<name>A0AAE3KA24_9GAMM</name>
<feature type="domain" description="PpiC" evidence="8">
    <location>
        <begin position="285"/>
        <end position="384"/>
    </location>
</feature>
<feature type="signal peptide" evidence="7">
    <location>
        <begin position="1"/>
        <end position="27"/>
    </location>
</feature>
<dbReference type="GO" id="GO:0030288">
    <property type="term" value="C:outer membrane-bounded periplasmic space"/>
    <property type="evidence" value="ECO:0007669"/>
    <property type="project" value="InterPro"/>
</dbReference>
<keyword evidence="3 7" id="KW-0574">Periplasm</keyword>
<dbReference type="RefSeq" id="WP_301289030.1">
    <property type="nucleotide sequence ID" value="NZ_JALJXV010000001.1"/>
</dbReference>
<dbReference type="Pfam" id="PF13616">
    <property type="entry name" value="Rotamase_3"/>
    <property type="match status" value="1"/>
</dbReference>
<dbReference type="Pfam" id="PF09312">
    <property type="entry name" value="SurA_N"/>
    <property type="match status" value="1"/>
</dbReference>
<reference evidence="9" key="1">
    <citation type="submission" date="2022-03" db="EMBL/GenBank/DDBJ databases">
        <title>Genomic Encyclopedia of Type Strains, Phase III (KMG-III): the genomes of soil and plant-associated and newly described type strains.</title>
        <authorList>
            <person name="Whitman W."/>
        </authorList>
    </citation>
    <scope>NUCLEOTIDE SEQUENCE</scope>
    <source>
        <strain evidence="9">ANL 6-2</strain>
    </source>
</reference>
<evidence type="ECO:0000256" key="3">
    <source>
        <dbReference type="ARBA" id="ARBA00022764"/>
    </source>
</evidence>
<proteinExistence type="inferred from homology"/>
<evidence type="ECO:0000256" key="4">
    <source>
        <dbReference type="ARBA" id="ARBA00023110"/>
    </source>
</evidence>
<evidence type="ECO:0000256" key="1">
    <source>
        <dbReference type="ARBA" id="ARBA00022729"/>
    </source>
</evidence>
<dbReference type="GO" id="GO:0043165">
    <property type="term" value="P:Gram-negative-bacterium-type cell outer membrane assembly"/>
    <property type="evidence" value="ECO:0007669"/>
    <property type="project" value="InterPro"/>
</dbReference>
<evidence type="ECO:0000256" key="6">
    <source>
        <dbReference type="ARBA" id="ARBA00023235"/>
    </source>
</evidence>
<dbReference type="SUPFAM" id="SSF54534">
    <property type="entry name" value="FKBP-like"/>
    <property type="match status" value="2"/>
</dbReference>
<dbReference type="Gene3D" id="3.10.50.40">
    <property type="match status" value="2"/>
</dbReference>
<evidence type="ECO:0000313" key="10">
    <source>
        <dbReference type="Proteomes" id="UP001205843"/>
    </source>
</evidence>
<gene>
    <name evidence="7" type="primary">surA</name>
    <name evidence="9" type="ORF">J2T57_000071</name>
</gene>
<dbReference type="HAMAP" id="MF_01183">
    <property type="entry name" value="Chaperone_SurA"/>
    <property type="match status" value="1"/>
</dbReference>
<keyword evidence="5 7" id="KW-0143">Chaperone</keyword>
<evidence type="ECO:0000256" key="7">
    <source>
        <dbReference type="HAMAP-Rule" id="MF_01183"/>
    </source>
</evidence>
<keyword evidence="1 7" id="KW-0732">Signal</keyword>
<dbReference type="InterPro" id="IPR046357">
    <property type="entry name" value="PPIase_dom_sf"/>
</dbReference>
<dbReference type="GO" id="GO:0050821">
    <property type="term" value="P:protein stabilization"/>
    <property type="evidence" value="ECO:0007669"/>
    <property type="project" value="InterPro"/>
</dbReference>
<feature type="chain" id="PRO_5041757539" description="Chaperone SurA" evidence="7">
    <location>
        <begin position="28"/>
        <end position="431"/>
    </location>
</feature>
<comment type="function">
    <text evidence="7">Chaperone involved in the correct folding and assembly of outer membrane proteins. Recognizes specific patterns of aromatic residues and the orientation of their side chains, which are found more frequently in integral outer membrane proteins. May act in both early periplasmic and late outer membrane-associated steps of protein maturation.</text>
</comment>
<protein>
    <recommendedName>
        <fullName evidence="7">Chaperone SurA</fullName>
    </recommendedName>
    <alternativeName>
        <fullName evidence="7">Peptidyl-prolyl cis-trans isomerase SurA</fullName>
        <shortName evidence="7">PPIase SurA</shortName>
        <ecNumber evidence="7">5.2.1.8</ecNumber>
    </alternativeName>
    <alternativeName>
        <fullName evidence="7">Rotamase SurA</fullName>
    </alternativeName>
</protein>
<keyword evidence="4 7" id="KW-0697">Rotamase</keyword>
<keyword evidence="2 7" id="KW-0677">Repeat</keyword>
<dbReference type="InterPro" id="IPR027304">
    <property type="entry name" value="Trigger_fact/SurA_dom_sf"/>
</dbReference>
<dbReference type="EMBL" id="JALJXV010000001">
    <property type="protein sequence ID" value="MCP1672979.1"/>
    <property type="molecule type" value="Genomic_DNA"/>
</dbReference>
<evidence type="ECO:0000259" key="8">
    <source>
        <dbReference type="PROSITE" id="PS50198"/>
    </source>
</evidence>
<dbReference type="Gene3D" id="1.10.4030.10">
    <property type="entry name" value="Porin chaperone SurA, peptide-binding domain"/>
    <property type="match status" value="1"/>
</dbReference>
<keyword evidence="10" id="KW-1185">Reference proteome</keyword>
<dbReference type="InterPro" id="IPR050280">
    <property type="entry name" value="OMP_Chaperone_SurA"/>
</dbReference>
<sequence length="431" mass="48235" precursor="true">MIGDKIRQLGICALAASSMTLATLAGASQSLDRIVGIVNDDIILASELEAEIQSVRQQFQGSNVRLPSGAELERQVMDRLILKRLQLAYAQRVGITVDEETLNAAVRQVAAQNNMNLPQFQQALQRQGMSFAAFREDLREDILLSRLHQREVERQVEITQQEIEEFLSSEAASQDLQYRVSHILISTPEAASPEQLDTARQRAEEIVAELRDGADFAETAARVSDGQRALEGGDLGWRAGGELPSVFQDDVLGLQPGDIAGPIRSGSGFHIVLLRDVRSEDAQLVQQTRARHILIRTSEVVTDEDARLRLESLLDRIENGEDFSALARVHSDDSGTASRGGDLDWVSPGQLVPAFERVMDNLGEGEISQPFETQFGWHVVKVEDRRERDSTEDYRRMQAAQQIRERKSDEVVEGWLRRLRDEAYVENRLAE</sequence>
<dbReference type="PANTHER" id="PTHR47637">
    <property type="entry name" value="CHAPERONE SURA"/>
    <property type="match status" value="1"/>
</dbReference>
<accession>A0AAE3KA24</accession>
<dbReference type="Pfam" id="PF00639">
    <property type="entry name" value="Rotamase"/>
    <property type="match status" value="1"/>
</dbReference>
<evidence type="ECO:0000313" key="9">
    <source>
        <dbReference type="EMBL" id="MCP1672979.1"/>
    </source>
</evidence>
<comment type="subcellular location">
    <subcellularLocation>
        <location evidence="7">Periplasm</location>
    </subcellularLocation>
    <text evidence="7">Is capable of associating with the outer membrane.</text>
</comment>
<dbReference type="InterPro" id="IPR023034">
    <property type="entry name" value="PPIase_SurA"/>
</dbReference>
<dbReference type="GO" id="GO:0006457">
    <property type="term" value="P:protein folding"/>
    <property type="evidence" value="ECO:0007669"/>
    <property type="project" value="UniProtKB-UniRule"/>
</dbReference>
<dbReference type="GO" id="GO:0051082">
    <property type="term" value="F:unfolded protein binding"/>
    <property type="evidence" value="ECO:0007669"/>
    <property type="project" value="UniProtKB-UniRule"/>
</dbReference>
<dbReference type="GO" id="GO:0042277">
    <property type="term" value="F:peptide binding"/>
    <property type="evidence" value="ECO:0007669"/>
    <property type="project" value="InterPro"/>
</dbReference>
<dbReference type="GO" id="GO:0003755">
    <property type="term" value="F:peptidyl-prolyl cis-trans isomerase activity"/>
    <property type="evidence" value="ECO:0007669"/>
    <property type="project" value="UniProtKB-UniRule"/>
</dbReference>
<evidence type="ECO:0000256" key="5">
    <source>
        <dbReference type="ARBA" id="ARBA00023186"/>
    </source>
</evidence>
<comment type="domain">
    <text evidence="7">The PPIase activity resides only in the second parvulin domain. The N-terminal region and the C-terminal tail are necessary and sufficient for the chaperone activity of SurA. The PPIase activity is dispensable for SurA to function as a chaperone. The N-terminal region and the C-terminal tail are also required for porin recognition.</text>
</comment>
<dbReference type="PROSITE" id="PS50198">
    <property type="entry name" value="PPIC_PPIASE_2"/>
    <property type="match status" value="2"/>
</dbReference>
<dbReference type="InterPro" id="IPR015391">
    <property type="entry name" value="SurA_N"/>
</dbReference>
<dbReference type="AlphaFoldDB" id="A0AAE3KA24"/>
<organism evidence="9 10">
    <name type="scientific">Natronocella acetinitrilica</name>
    <dbReference type="NCBI Taxonomy" id="414046"/>
    <lineage>
        <taxon>Bacteria</taxon>
        <taxon>Pseudomonadati</taxon>
        <taxon>Pseudomonadota</taxon>
        <taxon>Gammaproteobacteria</taxon>
        <taxon>Chromatiales</taxon>
        <taxon>Ectothiorhodospiraceae</taxon>
        <taxon>Natronocella</taxon>
    </lineage>
</organism>
<dbReference type="EC" id="5.2.1.8" evidence="7"/>
<dbReference type="PANTHER" id="PTHR47637:SF1">
    <property type="entry name" value="CHAPERONE SURA"/>
    <property type="match status" value="1"/>
</dbReference>
<dbReference type="SUPFAM" id="SSF109998">
    <property type="entry name" value="Triger factor/SurA peptide-binding domain-like"/>
    <property type="match status" value="1"/>
</dbReference>
<keyword evidence="6 7" id="KW-0413">Isomerase</keyword>
<comment type="caution">
    <text evidence="9">The sequence shown here is derived from an EMBL/GenBank/DDBJ whole genome shotgun (WGS) entry which is preliminary data.</text>
</comment>
<evidence type="ECO:0000256" key="2">
    <source>
        <dbReference type="ARBA" id="ARBA00022737"/>
    </source>
</evidence>